<dbReference type="Proteomes" id="UP001211894">
    <property type="component" value="Unassembled WGS sequence"/>
</dbReference>
<keyword evidence="1" id="KW-0175">Coiled coil</keyword>
<dbReference type="EMBL" id="JAQKAB010000007">
    <property type="protein sequence ID" value="MDA7027115.1"/>
    <property type="molecule type" value="Genomic_DNA"/>
</dbReference>
<evidence type="ECO:0000313" key="2">
    <source>
        <dbReference type="EMBL" id="MDA7027115.1"/>
    </source>
</evidence>
<dbReference type="RefSeq" id="WP_271340976.1">
    <property type="nucleotide sequence ID" value="NZ_JAQKAB010000007.1"/>
</dbReference>
<evidence type="ECO:0000256" key="1">
    <source>
        <dbReference type="SAM" id="Coils"/>
    </source>
</evidence>
<name>A0ABT4X4M3_9BACI</name>
<feature type="coiled-coil region" evidence="1">
    <location>
        <begin position="33"/>
        <end position="60"/>
    </location>
</feature>
<sequence length="106" mass="12513">MEDNFKKTIKILIDINELIKKKENIEVVSKSEIDDKIENLDEYSRLIESMSENLEKLSNTHLYSLDEIQSLLINLHVDFGNFIWHIDEIHDLLKSFIGNFPDINHD</sequence>
<reference evidence="2 3" key="1">
    <citation type="submission" date="2023-01" db="EMBL/GenBank/DDBJ databases">
        <title>Bacillus changyiensis sp. nov., isolated from a coastal deposit.</title>
        <authorList>
            <person name="Xiao G."/>
            <person name="Lai Q."/>
            <person name="Hu Z."/>
            <person name="Shao Z."/>
        </authorList>
    </citation>
    <scope>NUCLEOTIDE SEQUENCE [LARGE SCALE GENOMIC DNA]</scope>
    <source>
        <strain evidence="2 3">CLL-7-23</strain>
    </source>
</reference>
<accession>A0ABT4X4M3</accession>
<keyword evidence="3" id="KW-1185">Reference proteome</keyword>
<gene>
    <name evidence="2" type="ORF">PJ311_10890</name>
</gene>
<proteinExistence type="predicted"/>
<comment type="caution">
    <text evidence="2">The sequence shown here is derived from an EMBL/GenBank/DDBJ whole genome shotgun (WGS) entry which is preliminary data.</text>
</comment>
<evidence type="ECO:0000313" key="3">
    <source>
        <dbReference type="Proteomes" id="UP001211894"/>
    </source>
</evidence>
<organism evidence="2 3">
    <name type="scientific">Bacillus changyiensis</name>
    <dbReference type="NCBI Taxonomy" id="3004103"/>
    <lineage>
        <taxon>Bacteria</taxon>
        <taxon>Bacillati</taxon>
        <taxon>Bacillota</taxon>
        <taxon>Bacilli</taxon>
        <taxon>Bacillales</taxon>
        <taxon>Bacillaceae</taxon>
        <taxon>Bacillus</taxon>
    </lineage>
</organism>
<protein>
    <submittedName>
        <fullName evidence="2">Uncharacterized protein</fullName>
    </submittedName>
</protein>